<name>A0ABV3DSB7_9ACTN</name>
<feature type="compositionally biased region" description="Low complexity" evidence="1">
    <location>
        <begin position="95"/>
        <end position="122"/>
    </location>
</feature>
<feature type="compositionally biased region" description="Basic residues" evidence="1">
    <location>
        <begin position="16"/>
        <end position="32"/>
    </location>
</feature>
<keyword evidence="5" id="KW-1185">Reference proteome</keyword>
<dbReference type="CDD" id="cd05379">
    <property type="entry name" value="CAP_bacterial"/>
    <property type="match status" value="1"/>
</dbReference>
<comment type="caution">
    <text evidence="4">The sequence shown here is derived from an EMBL/GenBank/DDBJ whole genome shotgun (WGS) entry which is preliminary data.</text>
</comment>
<gene>
    <name evidence="4" type="ORF">AB0C36_33255</name>
</gene>
<dbReference type="PANTHER" id="PTHR31157">
    <property type="entry name" value="SCP DOMAIN-CONTAINING PROTEIN"/>
    <property type="match status" value="1"/>
</dbReference>
<feature type="compositionally biased region" description="Basic and acidic residues" evidence="1">
    <location>
        <begin position="1"/>
        <end position="15"/>
    </location>
</feature>
<feature type="compositionally biased region" description="Low complexity" evidence="1">
    <location>
        <begin position="156"/>
        <end position="173"/>
    </location>
</feature>
<feature type="compositionally biased region" description="Low complexity" evidence="1">
    <location>
        <begin position="70"/>
        <end position="88"/>
    </location>
</feature>
<reference evidence="4 5" key="1">
    <citation type="submission" date="2024-06" db="EMBL/GenBank/DDBJ databases">
        <title>The Natural Products Discovery Center: Release of the First 8490 Sequenced Strains for Exploring Actinobacteria Biosynthetic Diversity.</title>
        <authorList>
            <person name="Kalkreuter E."/>
            <person name="Kautsar S.A."/>
            <person name="Yang D."/>
            <person name="Bader C.D."/>
            <person name="Teijaro C.N."/>
            <person name="Fluegel L."/>
            <person name="Davis C.M."/>
            <person name="Simpson J.R."/>
            <person name="Lauterbach L."/>
            <person name="Steele A.D."/>
            <person name="Gui C."/>
            <person name="Meng S."/>
            <person name="Li G."/>
            <person name="Viehrig K."/>
            <person name="Ye F."/>
            <person name="Su P."/>
            <person name="Kiefer A.F."/>
            <person name="Nichols A."/>
            <person name="Cepeda A.J."/>
            <person name="Yan W."/>
            <person name="Fan B."/>
            <person name="Jiang Y."/>
            <person name="Adhikari A."/>
            <person name="Zheng C.-J."/>
            <person name="Schuster L."/>
            <person name="Cowan T.M."/>
            <person name="Smanski M.J."/>
            <person name="Chevrette M.G."/>
            <person name="De Carvalho L.P.S."/>
            <person name="Shen B."/>
        </authorList>
    </citation>
    <scope>NUCLEOTIDE SEQUENCE [LARGE SCALE GENOMIC DNA]</scope>
    <source>
        <strain evidence="4 5">NPDC048946</strain>
    </source>
</reference>
<dbReference type="Pfam" id="PF00188">
    <property type="entry name" value="CAP"/>
    <property type="match status" value="1"/>
</dbReference>
<evidence type="ECO:0000259" key="3">
    <source>
        <dbReference type="Pfam" id="PF00188"/>
    </source>
</evidence>
<dbReference type="Proteomes" id="UP001551482">
    <property type="component" value="Unassembled WGS sequence"/>
</dbReference>
<feature type="domain" description="SCP" evidence="3">
    <location>
        <begin position="185"/>
        <end position="299"/>
    </location>
</feature>
<dbReference type="RefSeq" id="WP_358361604.1">
    <property type="nucleotide sequence ID" value="NZ_JBEZFP010000120.1"/>
</dbReference>
<keyword evidence="2" id="KW-0472">Membrane</keyword>
<organism evidence="4 5">
    <name type="scientific">Streptodolium elevatio</name>
    <dbReference type="NCBI Taxonomy" id="3157996"/>
    <lineage>
        <taxon>Bacteria</taxon>
        <taxon>Bacillati</taxon>
        <taxon>Actinomycetota</taxon>
        <taxon>Actinomycetes</taxon>
        <taxon>Kitasatosporales</taxon>
        <taxon>Streptomycetaceae</taxon>
        <taxon>Streptodolium</taxon>
    </lineage>
</organism>
<evidence type="ECO:0000313" key="4">
    <source>
        <dbReference type="EMBL" id="MEU8138357.1"/>
    </source>
</evidence>
<protein>
    <submittedName>
        <fullName evidence="4">CAP domain-containing protein</fullName>
    </submittedName>
</protein>
<accession>A0ABV3DSB7</accession>
<dbReference type="Gene3D" id="3.40.33.10">
    <property type="entry name" value="CAP"/>
    <property type="match status" value="1"/>
</dbReference>
<dbReference type="PANTHER" id="PTHR31157:SF1">
    <property type="entry name" value="SCP DOMAIN-CONTAINING PROTEIN"/>
    <property type="match status" value="1"/>
</dbReference>
<keyword evidence="2" id="KW-0812">Transmembrane</keyword>
<keyword evidence="2" id="KW-1133">Transmembrane helix</keyword>
<feature type="region of interest" description="Disordered" evidence="1">
    <location>
        <begin position="1"/>
        <end position="32"/>
    </location>
</feature>
<dbReference type="SUPFAM" id="SSF55797">
    <property type="entry name" value="PR-1-like"/>
    <property type="match status" value="1"/>
</dbReference>
<evidence type="ECO:0000313" key="5">
    <source>
        <dbReference type="Proteomes" id="UP001551482"/>
    </source>
</evidence>
<proteinExistence type="predicted"/>
<sequence length="301" mass="30397">MEGTNVRHTEGEAVARHSRRSTTRIRARRGHRRRRRLGPLRVAAVLLGIALAVGGTRLSLDLLDDGGSGADRTAPADATAATSSSGGPDRPPSGGPSTPEAVAGGPGAAVSTSPQPSSAAPPAATPPSLPVPSPGTPSEPSPATTGPATPQPTAPAPSLTPKSLSPAPTTTAPGGTGTAYEDEVLALVNAERAAAGCGPAQADAALRGLARAHSDDMADRGYFAHDTPDGKSPWDRAKAAGIDYLAAENIARGQATPKAVMEAWMNSEGHRANILNCGFGRLGVGVRTGSGGPWWTQEFGR</sequence>
<feature type="transmembrane region" description="Helical" evidence="2">
    <location>
        <begin position="38"/>
        <end position="55"/>
    </location>
</feature>
<feature type="compositionally biased region" description="Pro residues" evidence="1">
    <location>
        <begin position="123"/>
        <end position="140"/>
    </location>
</feature>
<feature type="region of interest" description="Disordered" evidence="1">
    <location>
        <begin position="70"/>
        <end position="178"/>
    </location>
</feature>
<dbReference type="InterPro" id="IPR035940">
    <property type="entry name" value="CAP_sf"/>
</dbReference>
<evidence type="ECO:0000256" key="2">
    <source>
        <dbReference type="SAM" id="Phobius"/>
    </source>
</evidence>
<dbReference type="InterPro" id="IPR014044">
    <property type="entry name" value="CAP_dom"/>
</dbReference>
<evidence type="ECO:0000256" key="1">
    <source>
        <dbReference type="SAM" id="MobiDB-lite"/>
    </source>
</evidence>
<dbReference type="EMBL" id="JBEZFP010000120">
    <property type="protein sequence ID" value="MEU8138357.1"/>
    <property type="molecule type" value="Genomic_DNA"/>
</dbReference>